<evidence type="ECO:0000313" key="8">
    <source>
        <dbReference type="EMBL" id="KAK3786622.1"/>
    </source>
</evidence>
<dbReference type="Proteomes" id="UP001283361">
    <property type="component" value="Unassembled WGS sequence"/>
</dbReference>
<dbReference type="GO" id="GO:0075523">
    <property type="term" value="P:viral translational frameshifting"/>
    <property type="evidence" value="ECO:0007669"/>
    <property type="project" value="TreeGrafter"/>
</dbReference>
<sequence>MDNDNMPFERQATRLRELMRNRFSQEVSLKLINDFGGEQQALDFLLNENEEDVHKYLHQTPEYVKDLRLDSQNLASILENGFESSVRMFGCGKCTKAWWRRVPVRKEVSRCHTCKTKYDPIPRNKEWGWGKFLCPCGNEFTGHATMGETKSVCYKCNMSCPVDHILPPKRRSKKPKSRTPHSCNGTNCYNRDADDDFHHNGNIHADYGPAPHYSSMNSLSGSFADMSLSNDNGVTGSSGAYPGPAPIPRCTHPRSQQAAKKKLRYESTRHISTGSTVTDVLSQQSLDTATVVSTFSLDRINEEN</sequence>
<evidence type="ECO:0000256" key="4">
    <source>
        <dbReference type="ARBA" id="ARBA00022490"/>
    </source>
</evidence>
<dbReference type="GO" id="GO:0005634">
    <property type="term" value="C:nucleus"/>
    <property type="evidence" value="ECO:0007669"/>
    <property type="project" value="UniProtKB-SubCell"/>
</dbReference>
<feature type="region of interest" description="Disordered" evidence="7">
    <location>
        <begin position="234"/>
        <end position="259"/>
    </location>
</feature>
<organism evidence="8 9">
    <name type="scientific">Elysia crispata</name>
    <name type="common">lettuce slug</name>
    <dbReference type="NCBI Taxonomy" id="231223"/>
    <lineage>
        <taxon>Eukaryota</taxon>
        <taxon>Metazoa</taxon>
        <taxon>Spiralia</taxon>
        <taxon>Lophotrochozoa</taxon>
        <taxon>Mollusca</taxon>
        <taxon>Gastropoda</taxon>
        <taxon>Heterobranchia</taxon>
        <taxon>Euthyneura</taxon>
        <taxon>Panpulmonata</taxon>
        <taxon>Sacoglossa</taxon>
        <taxon>Placobranchoidea</taxon>
        <taxon>Plakobranchidae</taxon>
        <taxon>Elysia</taxon>
    </lineage>
</organism>
<keyword evidence="5" id="KW-0694">RNA-binding</keyword>
<evidence type="ECO:0000256" key="6">
    <source>
        <dbReference type="ARBA" id="ARBA00023242"/>
    </source>
</evidence>
<dbReference type="GO" id="GO:1990825">
    <property type="term" value="F:sequence-specific mRNA binding"/>
    <property type="evidence" value="ECO:0007669"/>
    <property type="project" value="TreeGrafter"/>
</dbReference>
<evidence type="ECO:0000256" key="5">
    <source>
        <dbReference type="ARBA" id="ARBA00022884"/>
    </source>
</evidence>
<comment type="subcellular location">
    <subcellularLocation>
        <location evidence="2">Cytoplasm</location>
        <location evidence="2">Cytoplasmic ribonucleoprotein granule</location>
    </subcellularLocation>
    <subcellularLocation>
        <location evidence="1">Nucleus</location>
    </subcellularLocation>
</comment>
<proteinExistence type="inferred from homology"/>
<evidence type="ECO:0000256" key="7">
    <source>
        <dbReference type="SAM" id="MobiDB-lite"/>
    </source>
</evidence>
<keyword evidence="4" id="KW-0963">Cytoplasm</keyword>
<dbReference type="GO" id="GO:0045087">
    <property type="term" value="P:innate immune response"/>
    <property type="evidence" value="ECO:0007669"/>
    <property type="project" value="TreeGrafter"/>
</dbReference>
<dbReference type="Pfam" id="PF15135">
    <property type="entry name" value="UPF0515"/>
    <property type="match status" value="1"/>
</dbReference>
<evidence type="ECO:0000256" key="3">
    <source>
        <dbReference type="ARBA" id="ARBA00005469"/>
    </source>
</evidence>
<dbReference type="PANTHER" id="PTHR16135">
    <property type="entry name" value="REPRESSOR OF YIELD OF DENV PROTEIN"/>
    <property type="match status" value="1"/>
</dbReference>
<evidence type="ECO:0000256" key="2">
    <source>
        <dbReference type="ARBA" id="ARBA00004331"/>
    </source>
</evidence>
<comment type="similarity">
    <text evidence="3">Belongs to the SHFL family.</text>
</comment>
<evidence type="ECO:0000256" key="1">
    <source>
        <dbReference type="ARBA" id="ARBA00004123"/>
    </source>
</evidence>
<reference evidence="8" key="1">
    <citation type="journal article" date="2023" name="G3 (Bethesda)">
        <title>A reference genome for the long-term kleptoplast-retaining sea slug Elysia crispata morphotype clarki.</title>
        <authorList>
            <person name="Eastman K.E."/>
            <person name="Pendleton A.L."/>
            <person name="Shaikh M.A."/>
            <person name="Suttiyut T."/>
            <person name="Ogas R."/>
            <person name="Tomko P."/>
            <person name="Gavelis G."/>
            <person name="Widhalm J.R."/>
            <person name="Wisecaver J.H."/>
        </authorList>
    </citation>
    <scope>NUCLEOTIDE SEQUENCE</scope>
    <source>
        <strain evidence="8">ECLA1</strain>
    </source>
</reference>
<dbReference type="AlphaFoldDB" id="A0AAE1AFE1"/>
<dbReference type="GO" id="GO:0043022">
    <property type="term" value="F:ribosome binding"/>
    <property type="evidence" value="ECO:0007669"/>
    <property type="project" value="TreeGrafter"/>
</dbReference>
<dbReference type="EMBL" id="JAWDGP010001951">
    <property type="protein sequence ID" value="KAK3786622.1"/>
    <property type="molecule type" value="Genomic_DNA"/>
</dbReference>
<gene>
    <name evidence="8" type="ORF">RRG08_027580</name>
</gene>
<dbReference type="InterPro" id="IPR026795">
    <property type="entry name" value="SHFL"/>
</dbReference>
<keyword evidence="9" id="KW-1185">Reference proteome</keyword>
<dbReference type="PANTHER" id="PTHR16135:SF2">
    <property type="entry name" value="SHIFTLESS ANTIVIRAL INHIBITOR OF RIBOSOMAL FRAMESHIFTING PROTEIN"/>
    <property type="match status" value="1"/>
</dbReference>
<dbReference type="GO" id="GO:0036464">
    <property type="term" value="C:cytoplasmic ribonucleoprotein granule"/>
    <property type="evidence" value="ECO:0007669"/>
    <property type="project" value="UniProtKB-SubCell"/>
</dbReference>
<comment type="caution">
    <text evidence="8">The sequence shown here is derived from an EMBL/GenBank/DDBJ whole genome shotgun (WGS) entry which is preliminary data.</text>
</comment>
<name>A0AAE1AFE1_9GAST</name>
<protein>
    <submittedName>
        <fullName evidence="8">Uncharacterized protein</fullName>
    </submittedName>
</protein>
<evidence type="ECO:0000313" key="9">
    <source>
        <dbReference type="Proteomes" id="UP001283361"/>
    </source>
</evidence>
<accession>A0AAE1AFE1</accession>
<keyword evidence="6" id="KW-0539">Nucleus</keyword>